<dbReference type="InterPro" id="IPR036961">
    <property type="entry name" value="Kinesin_motor_dom_sf"/>
</dbReference>
<feature type="compositionally biased region" description="Polar residues" evidence="20">
    <location>
        <begin position="1147"/>
        <end position="1161"/>
    </location>
</feature>
<dbReference type="PROSITE" id="PS50001">
    <property type="entry name" value="SH2"/>
    <property type="match status" value="1"/>
</dbReference>
<evidence type="ECO:0000313" key="23">
    <source>
        <dbReference type="EMBL" id="KAK4816156.1"/>
    </source>
</evidence>
<dbReference type="Gene3D" id="1.10.10.820">
    <property type="match status" value="1"/>
</dbReference>
<dbReference type="Pfam" id="PF00017">
    <property type="entry name" value="SH2"/>
    <property type="match status" value="1"/>
</dbReference>
<sequence>MVSRGERRPPCGAAGDLAALAELDEAALLGGLRERFLRQQVYTAVGDILIAMNPFRPLPLYGREVSERYRHHETGTLPPHIFAVASRAYHAMLGRRGGGPQSQCIVIRTGETALSKCCLFDLEAEVLGMCDGRVTCTTAAMECPCSQAAEACECVKRLRFEMMERGLVSSSASSFSTLGWISSGPIDLRAHSSDGALRHKGQNNYTLRLLEFPVLFLGSGESGAGKTESTKLLLQHIMNLCKGNSQLEQQILQVNPLLEAFGNAQTVMNDNSSRFGKYIQLRFQKNTVQGAKLSEYLLEKSRVVQQDTGERNFHIFYYMFAGLSSEEKEMYGLLDPSLYRYISGRFGTQDVAQRWKHKYQEVCNALDMVGFQEQEQVDMQAILAGVLSLGNVTFEPEESNGSVKVSEASQGWLKAAAGQFGVQEDELLKCLICTMSVTRGEQIQRFHTQQQAEDARDSIAKVAYGRVFGWIVCKINELLAENVDPEVELREIGILDIFGFENFAVNRFEQLCINLANEQLQHFFNHHIFQLEQAAYKEEELPWETITFNNNEPILNLLLAKPLGLLSLLDEQSAFPQATDKTFVDKLNSSFKGNLHFQQGRGRVLGFSIVHYAGKVQYTAGGFLEKNRDTLPANVRGLFINSITPLLSVLFTGKSFCYHRASHTWLIASKGTKLTTVSVLPATVSRTGTLMPHVKAKVIPGADDKFNSTRKQSAGAQFRHSLMVLMERMYSANPHFVRCIKPNSQKEPGVVDSQVVLLQLRYNGLLETIRIRRDGFSWRPSFEEFAERYGILLVKPDVSLTKESCLEILQSTELTGWICGKSRLFFKYWHQEQLAKYVERLERAAVVIQKVFRGFRYRKSYLKLVAELRAQARRLQEEAERERSRQLVVEAEAQKRISLPVPMPRKRRPQPCPHPPDNPPQPPVPRPRSKLTESTPFDNFLDPSAPRPVLGTEEQTGEEAKMRKLKRGATLRWFKETQAQKVMQDDGAFPSWLHGMISRREAENLLTDKPLGCFLVRISQSRPGYTLTYRGEGRCRHYMIQMQPNARYVILGEDRAHASLTELVRYHQTVGIQPFMEILTVPCGQKSSESLDYEDLECLKLGPPAAEGEAPPEEQPCPSRPSTSRPALQSGAASVLRHMWFKRTKNCQNQQSLDQSRTKPSSGKERGSQRAFPRLHSSIRLAMQEIQQVSWGFSSTPLNTSVQSCCHVLGIEDVKP</sequence>
<dbReference type="Pfam" id="PF00063">
    <property type="entry name" value="Myosin_head"/>
    <property type="match status" value="2"/>
</dbReference>
<evidence type="ECO:0000256" key="12">
    <source>
        <dbReference type="ARBA" id="ARBA00023175"/>
    </source>
</evidence>
<feature type="domain" description="Myosin motor" evidence="22">
    <location>
        <begin position="12"/>
        <end position="842"/>
    </location>
</feature>
<keyword evidence="4" id="KW-0963">Cytoplasm</keyword>
<evidence type="ECO:0000256" key="10">
    <source>
        <dbReference type="ARBA" id="ARBA00022840"/>
    </source>
</evidence>
<organism evidence="23 24">
    <name type="scientific">Mycteria americana</name>
    <name type="common">Wood stork</name>
    <dbReference type="NCBI Taxonomy" id="33587"/>
    <lineage>
        <taxon>Eukaryota</taxon>
        <taxon>Metazoa</taxon>
        <taxon>Chordata</taxon>
        <taxon>Craniata</taxon>
        <taxon>Vertebrata</taxon>
        <taxon>Euteleostomi</taxon>
        <taxon>Archelosauria</taxon>
        <taxon>Archosauria</taxon>
        <taxon>Dinosauria</taxon>
        <taxon>Saurischia</taxon>
        <taxon>Theropoda</taxon>
        <taxon>Coelurosauria</taxon>
        <taxon>Aves</taxon>
        <taxon>Neognathae</taxon>
        <taxon>Neoaves</taxon>
        <taxon>Aequornithes</taxon>
        <taxon>Ciconiiformes</taxon>
        <taxon>Ciconiidae</taxon>
        <taxon>Mycteria</taxon>
    </lineage>
</organism>
<keyword evidence="24" id="KW-1185">Reference proteome</keyword>
<keyword evidence="18" id="KW-0009">Actin-binding</keyword>
<feature type="domain" description="SH2" evidence="21">
    <location>
        <begin position="992"/>
        <end position="1083"/>
    </location>
</feature>
<reference evidence="23 24" key="1">
    <citation type="journal article" date="2023" name="J. Hered.">
        <title>Chromosome-level genome of the wood stork (Mycteria americana) provides insight into avian chromosome evolution.</title>
        <authorList>
            <person name="Flamio R. Jr."/>
            <person name="Ramstad K.M."/>
        </authorList>
    </citation>
    <scope>NUCLEOTIDE SEQUENCE [LARGE SCALE GENOMIC DNA]</scope>
    <source>
        <strain evidence="23">JAX WOST 10</strain>
    </source>
</reference>
<dbReference type="AlphaFoldDB" id="A0AAN7NQM8"/>
<dbReference type="PROSITE" id="PS51456">
    <property type="entry name" value="MYOSIN_MOTOR"/>
    <property type="match status" value="1"/>
</dbReference>
<evidence type="ECO:0000259" key="21">
    <source>
        <dbReference type="PROSITE" id="PS50001"/>
    </source>
</evidence>
<evidence type="ECO:0000256" key="4">
    <source>
        <dbReference type="ARBA" id="ARBA00022490"/>
    </source>
</evidence>
<dbReference type="InterPro" id="IPR000980">
    <property type="entry name" value="SH2"/>
</dbReference>
<keyword evidence="5" id="KW-0723">Serine/threonine-protein kinase</keyword>
<name>A0AAN7NQM8_MYCAM</name>
<evidence type="ECO:0000256" key="19">
    <source>
        <dbReference type="SAM" id="Coils"/>
    </source>
</evidence>
<dbReference type="EC" id="2.7.11.1" evidence="3"/>
<keyword evidence="10 18" id="KW-0067">ATP-binding</keyword>
<keyword evidence="12 18" id="KW-0505">Motor protein</keyword>
<dbReference type="SUPFAM" id="SSF55550">
    <property type="entry name" value="SH2 domain"/>
    <property type="match status" value="1"/>
</dbReference>
<feature type="region of interest" description="Disordered" evidence="20">
    <location>
        <begin position="1147"/>
        <end position="1173"/>
    </location>
</feature>
<feature type="compositionally biased region" description="Pro residues" evidence="20">
    <location>
        <begin position="910"/>
        <end position="926"/>
    </location>
</feature>
<dbReference type="InterPro" id="IPR036860">
    <property type="entry name" value="SH2_dom_sf"/>
</dbReference>
<dbReference type="PANTHER" id="PTHR46256:SF5">
    <property type="entry name" value="MYOSIN-IIIB-LIKE"/>
    <property type="match status" value="1"/>
</dbReference>
<feature type="region of interest" description="Disordered" evidence="20">
    <location>
        <begin position="898"/>
        <end position="964"/>
    </location>
</feature>
<dbReference type="Gene3D" id="3.30.505.10">
    <property type="entry name" value="SH2 domain"/>
    <property type="match status" value="1"/>
</dbReference>
<evidence type="ECO:0000256" key="11">
    <source>
        <dbReference type="ARBA" id="ARBA00023123"/>
    </source>
</evidence>
<evidence type="ECO:0000259" key="22">
    <source>
        <dbReference type="PROSITE" id="PS51456"/>
    </source>
</evidence>
<evidence type="ECO:0000256" key="5">
    <source>
        <dbReference type="ARBA" id="ARBA00022527"/>
    </source>
</evidence>
<comment type="caution">
    <text evidence="23">The sequence shown here is derived from an EMBL/GenBank/DDBJ whole genome shotgun (WGS) entry which is preliminary data.</text>
</comment>
<dbReference type="GO" id="GO:0000146">
    <property type="term" value="F:microfilament motor activity"/>
    <property type="evidence" value="ECO:0007669"/>
    <property type="project" value="TreeGrafter"/>
</dbReference>
<proteinExistence type="inferred from homology"/>
<evidence type="ECO:0000256" key="3">
    <source>
        <dbReference type="ARBA" id="ARBA00012513"/>
    </source>
</evidence>
<dbReference type="PANTHER" id="PTHR46256">
    <property type="entry name" value="AGAP011099-PA"/>
    <property type="match status" value="1"/>
</dbReference>
<keyword evidence="6" id="KW-0808">Transferase</keyword>
<dbReference type="SMART" id="SM00015">
    <property type="entry name" value="IQ"/>
    <property type="match status" value="1"/>
</dbReference>
<dbReference type="PROSITE" id="PS50096">
    <property type="entry name" value="IQ"/>
    <property type="match status" value="1"/>
</dbReference>
<dbReference type="SMART" id="SM00242">
    <property type="entry name" value="MYSc"/>
    <property type="match status" value="1"/>
</dbReference>
<feature type="region of interest" description="Disordered" evidence="20">
    <location>
        <begin position="1102"/>
        <end position="1129"/>
    </location>
</feature>
<dbReference type="SMART" id="SM00252">
    <property type="entry name" value="SH2"/>
    <property type="match status" value="1"/>
</dbReference>
<feature type="coiled-coil region" evidence="19">
    <location>
        <begin position="858"/>
        <end position="894"/>
    </location>
</feature>
<gene>
    <name evidence="23" type="ORF">QYF61_011538</name>
</gene>
<keyword evidence="19" id="KW-0175">Coiled coil</keyword>
<dbReference type="InterPro" id="IPR000048">
    <property type="entry name" value="IQ_motif_EF-hand-BS"/>
</dbReference>
<evidence type="ECO:0000313" key="24">
    <source>
        <dbReference type="Proteomes" id="UP001333110"/>
    </source>
</evidence>
<comment type="catalytic activity">
    <reaction evidence="16">
        <text>L-seryl-[protein] + ATP = O-phospho-L-seryl-[protein] + ADP + H(+)</text>
        <dbReference type="Rhea" id="RHEA:17989"/>
        <dbReference type="Rhea" id="RHEA-COMP:9863"/>
        <dbReference type="Rhea" id="RHEA-COMP:11604"/>
        <dbReference type="ChEBI" id="CHEBI:15378"/>
        <dbReference type="ChEBI" id="CHEBI:29999"/>
        <dbReference type="ChEBI" id="CHEBI:30616"/>
        <dbReference type="ChEBI" id="CHEBI:83421"/>
        <dbReference type="ChEBI" id="CHEBI:456216"/>
        <dbReference type="EC" id="2.7.11.1"/>
    </reaction>
</comment>
<evidence type="ECO:0000256" key="6">
    <source>
        <dbReference type="ARBA" id="ARBA00022679"/>
    </source>
</evidence>
<keyword evidence="11 18" id="KW-0518">Myosin</keyword>
<dbReference type="InterPro" id="IPR001609">
    <property type="entry name" value="Myosin_head_motor_dom-like"/>
</dbReference>
<dbReference type="SUPFAM" id="SSF52540">
    <property type="entry name" value="P-loop containing nucleoside triphosphate hydrolases"/>
    <property type="match status" value="2"/>
</dbReference>
<evidence type="ECO:0000256" key="16">
    <source>
        <dbReference type="ARBA" id="ARBA00048679"/>
    </source>
</evidence>
<comment type="similarity">
    <text evidence="18">Belongs to the TRAFAC class myosin-kinesin ATPase superfamily. Myosin family.</text>
</comment>
<keyword evidence="7" id="KW-0677">Repeat</keyword>
<evidence type="ECO:0000256" key="2">
    <source>
        <dbReference type="ARBA" id="ARBA00004316"/>
    </source>
</evidence>
<keyword evidence="13" id="KW-0206">Cytoskeleton</keyword>
<keyword evidence="8 18" id="KW-0547">Nucleotide-binding</keyword>
<dbReference type="GO" id="GO:0004674">
    <property type="term" value="F:protein serine/threonine kinase activity"/>
    <property type="evidence" value="ECO:0007669"/>
    <property type="project" value="UniProtKB-KW"/>
</dbReference>
<comment type="subcellular location">
    <subcellularLocation>
        <location evidence="2">Cell projection</location>
    </subcellularLocation>
    <subcellularLocation>
        <location evidence="1">Cytoplasm</location>
        <location evidence="1">Cytoskeleton</location>
    </subcellularLocation>
</comment>
<evidence type="ECO:0000256" key="18">
    <source>
        <dbReference type="PROSITE-ProRule" id="PRU00782"/>
    </source>
</evidence>
<dbReference type="EMBL" id="JAUNZN010000009">
    <property type="protein sequence ID" value="KAK4816156.1"/>
    <property type="molecule type" value="Genomic_DNA"/>
</dbReference>
<feature type="region of interest" description="Actin-binding" evidence="18">
    <location>
        <begin position="722"/>
        <end position="744"/>
    </location>
</feature>
<dbReference type="InterPro" id="IPR027417">
    <property type="entry name" value="P-loop_NTPase"/>
</dbReference>
<dbReference type="Gene3D" id="1.20.58.530">
    <property type="match status" value="1"/>
</dbReference>
<feature type="binding site" evidence="18">
    <location>
        <begin position="220"/>
        <end position="227"/>
    </location>
    <ligand>
        <name>ATP</name>
        <dbReference type="ChEBI" id="CHEBI:30616"/>
    </ligand>
</feature>
<evidence type="ECO:0000256" key="9">
    <source>
        <dbReference type="ARBA" id="ARBA00022777"/>
    </source>
</evidence>
<protein>
    <recommendedName>
        <fullName evidence="3">non-specific serine/threonine protein kinase</fullName>
        <ecNumber evidence="3">2.7.11.1</ecNumber>
    </recommendedName>
</protein>
<dbReference type="PRINTS" id="PR00193">
    <property type="entry name" value="MYOSINHEAVY"/>
</dbReference>
<comment type="catalytic activity">
    <reaction evidence="15">
        <text>L-threonyl-[protein] + ATP = O-phospho-L-threonyl-[protein] + ADP + H(+)</text>
        <dbReference type="Rhea" id="RHEA:46608"/>
        <dbReference type="Rhea" id="RHEA-COMP:11060"/>
        <dbReference type="Rhea" id="RHEA-COMP:11605"/>
        <dbReference type="ChEBI" id="CHEBI:15378"/>
        <dbReference type="ChEBI" id="CHEBI:30013"/>
        <dbReference type="ChEBI" id="CHEBI:30616"/>
        <dbReference type="ChEBI" id="CHEBI:61977"/>
        <dbReference type="ChEBI" id="CHEBI:456216"/>
        <dbReference type="EC" id="2.7.11.1"/>
    </reaction>
</comment>
<keyword evidence="17" id="KW-0727">SH2 domain</keyword>
<evidence type="ECO:0000256" key="15">
    <source>
        <dbReference type="ARBA" id="ARBA00047899"/>
    </source>
</evidence>
<dbReference type="GO" id="GO:0042995">
    <property type="term" value="C:cell projection"/>
    <property type="evidence" value="ECO:0007669"/>
    <property type="project" value="UniProtKB-SubCell"/>
</dbReference>
<dbReference type="InterPro" id="IPR052409">
    <property type="entry name" value="Myosin-III_kinase_activity"/>
</dbReference>
<dbReference type="Gene3D" id="1.20.120.720">
    <property type="entry name" value="Myosin VI head, motor domain, U50 subdomain"/>
    <property type="match status" value="1"/>
</dbReference>
<dbReference type="Gene3D" id="3.40.850.10">
    <property type="entry name" value="Kinesin motor domain"/>
    <property type="match status" value="2"/>
</dbReference>
<dbReference type="Pfam" id="PF00612">
    <property type="entry name" value="IQ"/>
    <property type="match status" value="1"/>
</dbReference>
<keyword evidence="14" id="KW-0966">Cell projection</keyword>
<evidence type="ECO:0000256" key="13">
    <source>
        <dbReference type="ARBA" id="ARBA00023212"/>
    </source>
</evidence>
<dbReference type="GO" id="GO:0005524">
    <property type="term" value="F:ATP binding"/>
    <property type="evidence" value="ECO:0007669"/>
    <property type="project" value="UniProtKB-UniRule"/>
</dbReference>
<evidence type="ECO:0000256" key="7">
    <source>
        <dbReference type="ARBA" id="ARBA00022737"/>
    </source>
</evidence>
<dbReference type="GO" id="GO:0003779">
    <property type="term" value="F:actin binding"/>
    <property type="evidence" value="ECO:0007669"/>
    <property type="project" value="UniProtKB-KW"/>
</dbReference>
<dbReference type="Gene3D" id="1.20.5.4820">
    <property type="match status" value="1"/>
</dbReference>
<dbReference type="CDD" id="cd23767">
    <property type="entry name" value="IQCD"/>
    <property type="match status" value="1"/>
</dbReference>
<accession>A0AAN7NQM8</accession>
<evidence type="ECO:0000256" key="8">
    <source>
        <dbReference type="ARBA" id="ARBA00022741"/>
    </source>
</evidence>
<dbReference type="GO" id="GO:0016459">
    <property type="term" value="C:myosin complex"/>
    <property type="evidence" value="ECO:0007669"/>
    <property type="project" value="UniProtKB-KW"/>
</dbReference>
<evidence type="ECO:0000256" key="1">
    <source>
        <dbReference type="ARBA" id="ARBA00004245"/>
    </source>
</evidence>
<dbReference type="Proteomes" id="UP001333110">
    <property type="component" value="Unassembled WGS sequence"/>
</dbReference>
<evidence type="ECO:0000256" key="14">
    <source>
        <dbReference type="ARBA" id="ARBA00023273"/>
    </source>
</evidence>
<keyword evidence="9" id="KW-0418">Kinase</keyword>
<evidence type="ECO:0000256" key="17">
    <source>
        <dbReference type="PROSITE-ProRule" id="PRU00191"/>
    </source>
</evidence>
<evidence type="ECO:0000256" key="20">
    <source>
        <dbReference type="SAM" id="MobiDB-lite"/>
    </source>
</evidence>
<dbReference type="GO" id="GO:0030832">
    <property type="term" value="P:regulation of actin filament length"/>
    <property type="evidence" value="ECO:0007669"/>
    <property type="project" value="TreeGrafter"/>
</dbReference>